<dbReference type="PANTHER" id="PTHR48090:SF7">
    <property type="entry name" value="RFBJ PROTEIN"/>
    <property type="match status" value="1"/>
</dbReference>
<keyword evidence="1" id="KW-0812">Transmembrane</keyword>
<dbReference type="GO" id="GO:0016740">
    <property type="term" value="F:transferase activity"/>
    <property type="evidence" value="ECO:0007669"/>
    <property type="project" value="UniProtKB-KW"/>
</dbReference>
<feature type="transmembrane region" description="Helical" evidence="1">
    <location>
        <begin position="272"/>
        <end position="293"/>
    </location>
</feature>
<protein>
    <submittedName>
        <fullName evidence="3">Family 2 glycosyl transferase</fullName>
    </submittedName>
</protein>
<reference evidence="3 4" key="1">
    <citation type="submission" date="2013-04" db="EMBL/GenBank/DDBJ databases">
        <title>Zunongwangia sp. 22II14-10F7 Genome Sequencing.</title>
        <authorList>
            <person name="Lai Q."/>
            <person name="Shao Z."/>
        </authorList>
    </citation>
    <scope>NUCLEOTIDE SEQUENCE [LARGE SCALE GENOMIC DNA]</scope>
    <source>
        <strain evidence="3 4">22II14-10F7</strain>
    </source>
</reference>
<dbReference type="PANTHER" id="PTHR48090">
    <property type="entry name" value="UNDECAPRENYL-PHOSPHATE 4-DEOXY-4-FORMAMIDO-L-ARABINOSE TRANSFERASE-RELATED"/>
    <property type="match status" value="1"/>
</dbReference>
<dbReference type="OrthoDB" id="9810303at2"/>
<accession>A0A1Y1T1W7</accession>
<evidence type="ECO:0000313" key="4">
    <source>
        <dbReference type="Proteomes" id="UP000192746"/>
    </source>
</evidence>
<keyword evidence="4" id="KW-1185">Reference proteome</keyword>
<dbReference type="EMBL" id="ARYN01000011">
    <property type="protein sequence ID" value="ORL44997.1"/>
    <property type="molecule type" value="Genomic_DNA"/>
</dbReference>
<evidence type="ECO:0000256" key="1">
    <source>
        <dbReference type="SAM" id="Phobius"/>
    </source>
</evidence>
<dbReference type="AlphaFoldDB" id="A0A1Y1T1W7"/>
<evidence type="ECO:0000259" key="2">
    <source>
        <dbReference type="Pfam" id="PF00535"/>
    </source>
</evidence>
<dbReference type="RefSeq" id="WP_084842098.1">
    <property type="nucleotide sequence ID" value="NZ_ARYN01000011.1"/>
</dbReference>
<name>A0A1Y1T1W7_9FLAO</name>
<keyword evidence="3" id="KW-0808">Transferase</keyword>
<dbReference type="Proteomes" id="UP000192746">
    <property type="component" value="Unassembled WGS sequence"/>
</dbReference>
<dbReference type="Pfam" id="PF00535">
    <property type="entry name" value="Glycos_transf_2"/>
    <property type="match status" value="1"/>
</dbReference>
<feature type="transmembrane region" description="Helical" evidence="1">
    <location>
        <begin position="237"/>
        <end position="260"/>
    </location>
</feature>
<dbReference type="InterPro" id="IPR050256">
    <property type="entry name" value="Glycosyltransferase_2"/>
</dbReference>
<organism evidence="3 4">
    <name type="scientific">Zunongwangia atlantica 22II14-10F7</name>
    <dbReference type="NCBI Taxonomy" id="1185767"/>
    <lineage>
        <taxon>Bacteria</taxon>
        <taxon>Pseudomonadati</taxon>
        <taxon>Bacteroidota</taxon>
        <taxon>Flavobacteriia</taxon>
        <taxon>Flavobacteriales</taxon>
        <taxon>Flavobacteriaceae</taxon>
        <taxon>Zunongwangia</taxon>
    </lineage>
</organism>
<dbReference type="SUPFAM" id="SSF53448">
    <property type="entry name" value="Nucleotide-diphospho-sugar transferases"/>
    <property type="match status" value="1"/>
</dbReference>
<keyword evidence="1" id="KW-1133">Transmembrane helix</keyword>
<proteinExistence type="predicted"/>
<gene>
    <name evidence="3" type="ORF">IIF7_12820</name>
</gene>
<evidence type="ECO:0000313" key="3">
    <source>
        <dbReference type="EMBL" id="ORL44997.1"/>
    </source>
</evidence>
<sequence length="313" mass="35672">MIEKSKTLVYIPAFNEEKTIEGVIKSIFNLDSLKCEVLVVDDGSNDLTAKVSKEAGAKVISHYSNKGVGKAFETALNYSVNNRYDFLVSIDADGQFDVNQILDLVNPIMLKEADFSIGDRFYNRRPNEMPKIKYWGNKRISNIISVITKIRISDSSCGFRAYSRECLISLNLQGAFTYTHETILDLLDKNFRVAQIPVKVKYFEGRVSRVANNLFRYAFKTSIIIFKALKDYKPFQFFFTIASIVFLLAVIIGGFVFYHWLDTGYITPYKSLGIFSLALLGMSVLLVILALIADMLNRIRRNQEKILLLLKNK</sequence>
<dbReference type="InterPro" id="IPR001173">
    <property type="entry name" value="Glyco_trans_2-like"/>
</dbReference>
<dbReference type="InterPro" id="IPR029044">
    <property type="entry name" value="Nucleotide-diphossugar_trans"/>
</dbReference>
<dbReference type="Gene3D" id="3.90.550.10">
    <property type="entry name" value="Spore Coat Polysaccharide Biosynthesis Protein SpsA, Chain A"/>
    <property type="match status" value="1"/>
</dbReference>
<keyword evidence="1" id="KW-0472">Membrane</keyword>
<comment type="caution">
    <text evidence="3">The sequence shown here is derived from an EMBL/GenBank/DDBJ whole genome shotgun (WGS) entry which is preliminary data.</text>
</comment>
<dbReference type="CDD" id="cd04179">
    <property type="entry name" value="DPM_DPG-synthase_like"/>
    <property type="match status" value="1"/>
</dbReference>
<dbReference type="STRING" id="1185767.IIF7_12820"/>
<feature type="domain" description="Glycosyltransferase 2-like" evidence="2">
    <location>
        <begin position="9"/>
        <end position="167"/>
    </location>
</feature>